<evidence type="ECO:0000256" key="2">
    <source>
        <dbReference type="RuleBase" id="RU000461"/>
    </source>
</evidence>
<dbReference type="PRINTS" id="PR00359">
    <property type="entry name" value="BP450"/>
</dbReference>
<reference evidence="3" key="1">
    <citation type="submission" date="2022-02" db="EMBL/GenBank/DDBJ databases">
        <title>Crop Bioprotection Bacillus Genome Sequencing.</title>
        <authorList>
            <person name="Dunlap C."/>
        </authorList>
    </citation>
    <scope>NUCLEOTIDE SEQUENCE</scope>
    <source>
        <strain evidence="3">T20C13</strain>
    </source>
</reference>
<dbReference type="GO" id="GO:0020037">
    <property type="term" value="F:heme binding"/>
    <property type="evidence" value="ECO:0007669"/>
    <property type="project" value="InterPro"/>
</dbReference>
<dbReference type="Pfam" id="PF00067">
    <property type="entry name" value="p450"/>
    <property type="match status" value="1"/>
</dbReference>
<dbReference type="InterPro" id="IPR001128">
    <property type="entry name" value="Cyt_P450"/>
</dbReference>
<accession>A0A9Q4EP46</accession>
<dbReference type="InterPro" id="IPR002397">
    <property type="entry name" value="Cyt_P450_B"/>
</dbReference>
<evidence type="ECO:0000256" key="1">
    <source>
        <dbReference type="ARBA" id="ARBA00010617"/>
    </source>
</evidence>
<sequence length="406" mass="45911">MNQSIKLFSVLSDQFQENPYAYFSQLREEDPVHYEESIDSYFISRYHDVRYILQHPDIFTTKSLVERAEPVMRGPVLAQMHGKEHSAKRRIVVRSFVGDALDHLSPFIKQNAENLLDPYLEKGRIDLVNDFGKTFAVCVTMDMLGLDKRDHEKIAEWHSGVADFITSIFQTPEARAHSLWCSEQLSDYLMPVIEERRVNPGSDLISILCTSEYEGMAMSDKDILALILNVLLAATEPADKTLALMVYHLLNNPEQMNDVLADRSLVPRAIAETLRYKPPVQLIPRQLSQDTVVGGMEIKKDTIVFCMIGAANRDPEAFEHPDVFNIHREDLGIKSAFSGAARHLAFGSGIHNCVGAAFAKTEIEIVANIVLDKMRNIRLEEGFRYAESGLYTRGPVSLHIAFDRAQ</sequence>
<gene>
    <name evidence="3" type="primary">cypX</name>
    <name evidence="3" type="ORF">MOE99_00020</name>
</gene>
<evidence type="ECO:0000313" key="3">
    <source>
        <dbReference type="EMBL" id="MCY9227781.1"/>
    </source>
</evidence>
<dbReference type="CDD" id="cd11080">
    <property type="entry name" value="CYP134A1"/>
    <property type="match status" value="1"/>
</dbReference>
<keyword evidence="2 3" id="KW-0560">Oxidoreductase</keyword>
<keyword evidence="2" id="KW-0408">Iron</keyword>
<dbReference type="PANTHER" id="PTHR46696:SF3">
    <property type="entry name" value="PULCHERRIMINIC ACID SYNTHASE"/>
    <property type="match status" value="1"/>
</dbReference>
<name>A0A9Q4EP46_9BACI</name>
<dbReference type="GO" id="GO:0046148">
    <property type="term" value="P:pigment biosynthetic process"/>
    <property type="evidence" value="ECO:0007669"/>
    <property type="project" value="InterPro"/>
</dbReference>
<dbReference type="InterPro" id="IPR036396">
    <property type="entry name" value="Cyt_P450_sf"/>
</dbReference>
<dbReference type="EC" id="1.14.15.13" evidence="3"/>
<dbReference type="PROSITE" id="PS00086">
    <property type="entry name" value="CYTOCHROME_P450"/>
    <property type="match status" value="1"/>
</dbReference>
<dbReference type="GO" id="GO:0005506">
    <property type="term" value="F:iron ion binding"/>
    <property type="evidence" value="ECO:0007669"/>
    <property type="project" value="InterPro"/>
</dbReference>
<evidence type="ECO:0000313" key="4">
    <source>
        <dbReference type="Proteomes" id="UP001066278"/>
    </source>
</evidence>
<comment type="caution">
    <text evidence="3">The sequence shown here is derived from an EMBL/GenBank/DDBJ whole genome shotgun (WGS) entry which is preliminary data.</text>
</comment>
<dbReference type="GO" id="GO:0016705">
    <property type="term" value="F:oxidoreductase activity, acting on paired donors, with incorporation or reduction of molecular oxygen"/>
    <property type="evidence" value="ECO:0007669"/>
    <property type="project" value="InterPro"/>
</dbReference>
<protein>
    <submittedName>
        <fullName evidence="3">Pulcherriminic acid synthase</fullName>
        <ecNumber evidence="3">1.14.15.13</ecNumber>
    </submittedName>
</protein>
<dbReference type="GO" id="GO:0004497">
    <property type="term" value="F:monooxygenase activity"/>
    <property type="evidence" value="ECO:0007669"/>
    <property type="project" value="UniProtKB-KW"/>
</dbReference>
<dbReference type="InterPro" id="IPR017972">
    <property type="entry name" value="Cyt_P450_CS"/>
</dbReference>
<dbReference type="Gene3D" id="1.10.630.10">
    <property type="entry name" value="Cytochrome P450"/>
    <property type="match status" value="1"/>
</dbReference>
<keyword evidence="2" id="KW-0479">Metal-binding</keyword>
<dbReference type="NCBIfam" id="TIGR04538">
    <property type="entry name" value="P450_cycloAA_1"/>
    <property type="match status" value="1"/>
</dbReference>
<dbReference type="Proteomes" id="UP001066278">
    <property type="component" value="Unassembled WGS sequence"/>
</dbReference>
<dbReference type="RefSeq" id="WP_003235412.1">
    <property type="nucleotide sequence ID" value="NZ_CBCSBO010000002.1"/>
</dbReference>
<dbReference type="AlphaFoldDB" id="A0A9Q4EP46"/>
<proteinExistence type="inferred from homology"/>
<comment type="similarity">
    <text evidence="1 2">Belongs to the cytochrome P450 family.</text>
</comment>
<dbReference type="InterPro" id="IPR030904">
    <property type="entry name" value="CypX"/>
</dbReference>
<dbReference type="PANTHER" id="PTHR46696">
    <property type="entry name" value="P450, PUTATIVE (EUROFUNG)-RELATED"/>
    <property type="match status" value="1"/>
</dbReference>
<organism evidence="3 4">
    <name type="scientific">Bacillus inaquosorum</name>
    <dbReference type="NCBI Taxonomy" id="483913"/>
    <lineage>
        <taxon>Bacteria</taxon>
        <taxon>Bacillati</taxon>
        <taxon>Bacillota</taxon>
        <taxon>Bacilli</taxon>
        <taxon>Bacillales</taxon>
        <taxon>Bacillaceae</taxon>
        <taxon>Bacillus</taxon>
    </lineage>
</organism>
<dbReference type="SUPFAM" id="SSF48264">
    <property type="entry name" value="Cytochrome P450"/>
    <property type="match status" value="1"/>
</dbReference>
<keyword evidence="2" id="KW-0503">Monooxygenase</keyword>
<dbReference type="EMBL" id="JALAXJ010000001">
    <property type="protein sequence ID" value="MCY9227781.1"/>
    <property type="molecule type" value="Genomic_DNA"/>
</dbReference>
<keyword evidence="2" id="KW-0349">Heme</keyword>